<dbReference type="InterPro" id="IPR004329">
    <property type="entry name" value="CcmE"/>
</dbReference>
<feature type="region of interest" description="Disordered" evidence="12">
    <location>
        <begin position="133"/>
        <end position="169"/>
    </location>
</feature>
<dbReference type="GO" id="GO:0017004">
    <property type="term" value="P:cytochrome complex assembly"/>
    <property type="evidence" value="ECO:0007669"/>
    <property type="project" value="UniProtKB-KW"/>
</dbReference>
<evidence type="ECO:0000256" key="4">
    <source>
        <dbReference type="ARBA" id="ARBA00022723"/>
    </source>
</evidence>
<dbReference type="GO" id="GO:0046872">
    <property type="term" value="F:metal ion binding"/>
    <property type="evidence" value="ECO:0007669"/>
    <property type="project" value="UniProtKB-KW"/>
</dbReference>
<keyword evidence="2 10" id="KW-0349">Heme</keyword>
<dbReference type="InterPro" id="IPR036127">
    <property type="entry name" value="CcmE-like_sf"/>
</dbReference>
<dbReference type="GO" id="GO:0017003">
    <property type="term" value="P:protein-heme linkage"/>
    <property type="evidence" value="ECO:0007669"/>
    <property type="project" value="UniProtKB-UniRule"/>
</dbReference>
<evidence type="ECO:0000256" key="6">
    <source>
        <dbReference type="ARBA" id="ARBA00022968"/>
    </source>
</evidence>
<dbReference type="GO" id="GO:0005886">
    <property type="term" value="C:plasma membrane"/>
    <property type="evidence" value="ECO:0007669"/>
    <property type="project" value="UniProtKB-SubCell"/>
</dbReference>
<feature type="topological domain" description="Cytoplasmic" evidence="10">
    <location>
        <begin position="1"/>
        <end position="9"/>
    </location>
</feature>
<dbReference type="PANTHER" id="PTHR34128">
    <property type="entry name" value="CYTOCHROME C-TYPE BIOGENESIS PROTEIN CCME HOMOLOG, MITOCHONDRIAL"/>
    <property type="match status" value="1"/>
</dbReference>
<evidence type="ECO:0000256" key="9">
    <source>
        <dbReference type="ARBA" id="ARBA00023136"/>
    </source>
</evidence>
<dbReference type="Pfam" id="PF03100">
    <property type="entry name" value="CcmE"/>
    <property type="match status" value="1"/>
</dbReference>
<organism evidence="13 14">
    <name type="scientific">Ideonella livida</name>
    <dbReference type="NCBI Taxonomy" id="2707176"/>
    <lineage>
        <taxon>Bacteria</taxon>
        <taxon>Pseudomonadati</taxon>
        <taxon>Pseudomonadota</taxon>
        <taxon>Betaproteobacteria</taxon>
        <taxon>Burkholderiales</taxon>
        <taxon>Sphaerotilaceae</taxon>
        <taxon>Ideonella</taxon>
    </lineage>
</organism>
<dbReference type="PANTHER" id="PTHR34128:SF2">
    <property type="entry name" value="CYTOCHROME C-TYPE BIOGENESIS PROTEIN CCME HOMOLOG, MITOCHONDRIAL"/>
    <property type="match status" value="1"/>
</dbReference>
<dbReference type="GO" id="GO:0020037">
    <property type="term" value="F:heme binding"/>
    <property type="evidence" value="ECO:0007669"/>
    <property type="project" value="InterPro"/>
</dbReference>
<comment type="subcellular location">
    <subcellularLocation>
        <location evidence="10">Cell membrane</location>
        <topology evidence="10">Single-pass type II membrane protein</topology>
    </subcellularLocation>
    <subcellularLocation>
        <location evidence="1">Membrane</location>
    </subcellularLocation>
</comment>
<evidence type="ECO:0000256" key="11">
    <source>
        <dbReference type="PIRSR" id="PIRSR604329-50"/>
    </source>
</evidence>
<evidence type="ECO:0000256" key="12">
    <source>
        <dbReference type="SAM" id="MobiDB-lite"/>
    </source>
</evidence>
<keyword evidence="6 10" id="KW-0735">Signal-anchor</keyword>
<keyword evidence="3 10" id="KW-0812">Transmembrane</keyword>
<accession>A0A7C9TIT5</accession>
<keyword evidence="4 10" id="KW-0479">Metal-binding</keyword>
<dbReference type="Gene3D" id="2.40.50.140">
    <property type="entry name" value="Nucleic acid-binding proteins"/>
    <property type="match status" value="1"/>
</dbReference>
<dbReference type="EMBL" id="JAAGOH010000009">
    <property type="protein sequence ID" value="NDY91480.1"/>
    <property type="molecule type" value="Genomic_DNA"/>
</dbReference>
<feature type="binding site" description="covalent" evidence="10 11">
    <location>
        <position position="126"/>
    </location>
    <ligand>
        <name>heme</name>
        <dbReference type="ChEBI" id="CHEBI:30413"/>
    </ligand>
</feature>
<evidence type="ECO:0000256" key="2">
    <source>
        <dbReference type="ARBA" id="ARBA00022617"/>
    </source>
</evidence>
<keyword evidence="9 10" id="KW-0472">Membrane</keyword>
<comment type="function">
    <text evidence="10">Heme chaperone required for the biogenesis of c-type cytochromes. Transiently binds heme delivered by CcmC and transfers the heme to apo-cytochromes in a process facilitated by CcmF and CcmH.</text>
</comment>
<feature type="topological domain" description="Extracellular" evidence="10">
    <location>
        <begin position="31"/>
        <end position="169"/>
    </location>
</feature>
<keyword evidence="7 10" id="KW-1133">Transmembrane helix</keyword>
<comment type="similarity">
    <text evidence="10">Belongs to the CcmE/CycJ family.</text>
</comment>
<evidence type="ECO:0000256" key="1">
    <source>
        <dbReference type="ARBA" id="ARBA00004370"/>
    </source>
</evidence>
<evidence type="ECO:0000256" key="3">
    <source>
        <dbReference type="ARBA" id="ARBA00022692"/>
    </source>
</evidence>
<comment type="caution">
    <text evidence="13">The sequence shown here is derived from an EMBL/GenBank/DDBJ whole genome shotgun (WGS) entry which is preliminary data.</text>
</comment>
<dbReference type="NCBIfam" id="NF009727">
    <property type="entry name" value="PRK13254.1-1"/>
    <property type="match status" value="1"/>
</dbReference>
<reference evidence="13 14" key="1">
    <citation type="submission" date="2020-02" db="EMBL/GenBank/DDBJ databases">
        <title>Ideonella bacterium strain TBM-1.</title>
        <authorList>
            <person name="Chen W.-M."/>
        </authorList>
    </citation>
    <scope>NUCLEOTIDE SEQUENCE [LARGE SCALE GENOMIC DNA]</scope>
    <source>
        <strain evidence="13 14">TBM-1</strain>
    </source>
</reference>
<evidence type="ECO:0000256" key="8">
    <source>
        <dbReference type="ARBA" id="ARBA00023004"/>
    </source>
</evidence>
<gene>
    <name evidence="10 13" type="primary">ccmE</name>
    <name evidence="10" type="synonym">cycJ</name>
    <name evidence="13" type="ORF">G3A44_09800</name>
</gene>
<dbReference type="SUPFAM" id="SSF82093">
    <property type="entry name" value="Heme chaperone CcmE"/>
    <property type="match status" value="1"/>
</dbReference>
<dbReference type="AlphaFoldDB" id="A0A7C9TIT5"/>
<evidence type="ECO:0000313" key="14">
    <source>
        <dbReference type="Proteomes" id="UP000484255"/>
    </source>
</evidence>
<evidence type="ECO:0000313" key="13">
    <source>
        <dbReference type="EMBL" id="NDY91480.1"/>
    </source>
</evidence>
<dbReference type="HAMAP" id="MF_01959">
    <property type="entry name" value="CcmE"/>
    <property type="match status" value="1"/>
</dbReference>
<dbReference type="Proteomes" id="UP000484255">
    <property type="component" value="Unassembled WGS sequence"/>
</dbReference>
<evidence type="ECO:0000256" key="7">
    <source>
        <dbReference type="ARBA" id="ARBA00022989"/>
    </source>
</evidence>
<evidence type="ECO:0000256" key="10">
    <source>
        <dbReference type="HAMAP-Rule" id="MF_01959"/>
    </source>
</evidence>
<keyword evidence="14" id="KW-1185">Reference proteome</keyword>
<dbReference type="RefSeq" id="WP_163457329.1">
    <property type="nucleotide sequence ID" value="NZ_JAAGOH010000009.1"/>
</dbReference>
<protein>
    <recommendedName>
        <fullName evidence="10">Cytochrome c-type biogenesis protein CcmE</fullName>
    </recommendedName>
    <alternativeName>
        <fullName evidence="10">Cytochrome c maturation protein E</fullName>
    </alternativeName>
    <alternativeName>
        <fullName evidence="10">Heme chaperone CcmE</fullName>
    </alternativeName>
</protein>
<keyword evidence="8 10" id="KW-0408">Iron</keyword>
<feature type="binding site" description="axial binding residue" evidence="10 11">
    <location>
        <position position="130"/>
    </location>
    <ligand>
        <name>heme</name>
        <dbReference type="ChEBI" id="CHEBI:30413"/>
    </ligand>
    <ligandPart>
        <name>Fe</name>
        <dbReference type="ChEBI" id="CHEBI:18248"/>
    </ligandPart>
</feature>
<proteinExistence type="inferred from homology"/>
<name>A0A7C9TIT5_9BURK</name>
<sequence>MSLKPRHRRAALILACLGLLGVAAALGLQALRSHLVFFVTPQQLARGEVDRGATLRLGGMVQAGSVQREPGSLQVRFVLTDASGQGVPVVHEGVLPDLFAEGKGAVAQGRLDAQGTLQASEVLAKHDENYVPPGVDTGHPGGPPGARAVEATPRAPANTAVAAVSRSTP</sequence>
<keyword evidence="10" id="KW-1003">Cell membrane</keyword>
<evidence type="ECO:0000256" key="5">
    <source>
        <dbReference type="ARBA" id="ARBA00022748"/>
    </source>
</evidence>
<keyword evidence="5 10" id="KW-0201">Cytochrome c-type biogenesis</keyword>
<dbReference type="InterPro" id="IPR012340">
    <property type="entry name" value="NA-bd_OB-fold"/>
</dbReference>